<evidence type="ECO:0000313" key="2">
    <source>
        <dbReference type="EMBL" id="CAB1459168.1"/>
    </source>
</evidence>
<name>A0A9N7VXV7_PLEPL</name>
<evidence type="ECO:0000256" key="1">
    <source>
        <dbReference type="SAM" id="MobiDB-lite"/>
    </source>
</evidence>
<feature type="compositionally biased region" description="Low complexity" evidence="1">
    <location>
        <begin position="70"/>
        <end position="87"/>
    </location>
</feature>
<dbReference type="Proteomes" id="UP001153269">
    <property type="component" value="Unassembled WGS sequence"/>
</dbReference>
<reference evidence="2" key="1">
    <citation type="submission" date="2020-03" db="EMBL/GenBank/DDBJ databases">
        <authorList>
            <person name="Weist P."/>
        </authorList>
    </citation>
    <scope>NUCLEOTIDE SEQUENCE</scope>
</reference>
<proteinExistence type="predicted"/>
<feature type="region of interest" description="Disordered" evidence="1">
    <location>
        <begin position="70"/>
        <end position="130"/>
    </location>
</feature>
<gene>
    <name evidence="2" type="ORF">PLEPLA_LOCUS47005</name>
</gene>
<accession>A0A9N7VXV7</accession>
<dbReference type="AlphaFoldDB" id="A0A9N7VXV7"/>
<evidence type="ECO:0000313" key="3">
    <source>
        <dbReference type="Proteomes" id="UP001153269"/>
    </source>
</evidence>
<keyword evidence="3" id="KW-1185">Reference proteome</keyword>
<sequence length="171" mass="18367">MTPRQPAGRRRRGRRDPGTDTSTLLHSSKPGEAHRAAAELCASSASCSRSSVCLSRHLARSLCARVSSSSLLTSSSVFDSFSRSDNSTVQNPNSSRYLRPRPRPRRAEKSPAASHRSTVPPDGVSPSSPTLGVSICEPGEELVLLLVSLLLGGGVWARKEVFAVVVRNRFT</sequence>
<organism evidence="2 3">
    <name type="scientific">Pleuronectes platessa</name>
    <name type="common">European plaice</name>
    <dbReference type="NCBI Taxonomy" id="8262"/>
    <lineage>
        <taxon>Eukaryota</taxon>
        <taxon>Metazoa</taxon>
        <taxon>Chordata</taxon>
        <taxon>Craniata</taxon>
        <taxon>Vertebrata</taxon>
        <taxon>Euteleostomi</taxon>
        <taxon>Actinopterygii</taxon>
        <taxon>Neopterygii</taxon>
        <taxon>Teleostei</taxon>
        <taxon>Neoteleostei</taxon>
        <taxon>Acanthomorphata</taxon>
        <taxon>Carangaria</taxon>
        <taxon>Pleuronectiformes</taxon>
        <taxon>Pleuronectoidei</taxon>
        <taxon>Pleuronectidae</taxon>
        <taxon>Pleuronectes</taxon>
    </lineage>
</organism>
<protein>
    <submittedName>
        <fullName evidence="2">Uncharacterized protein</fullName>
    </submittedName>
</protein>
<feature type="region of interest" description="Disordered" evidence="1">
    <location>
        <begin position="1"/>
        <end position="32"/>
    </location>
</feature>
<dbReference type="EMBL" id="CADEAL010004420">
    <property type="protein sequence ID" value="CAB1459168.1"/>
    <property type="molecule type" value="Genomic_DNA"/>
</dbReference>
<comment type="caution">
    <text evidence="2">The sequence shown here is derived from an EMBL/GenBank/DDBJ whole genome shotgun (WGS) entry which is preliminary data.</text>
</comment>